<dbReference type="InterPro" id="IPR010754">
    <property type="entry name" value="OPA3-like"/>
</dbReference>
<feature type="compositionally biased region" description="Basic and acidic residues" evidence="1">
    <location>
        <begin position="67"/>
        <end position="81"/>
    </location>
</feature>
<organism evidence="3 4">
    <name type="scientific">Corchorus capsularis</name>
    <name type="common">Jute</name>
    <dbReference type="NCBI Taxonomy" id="210143"/>
    <lineage>
        <taxon>Eukaryota</taxon>
        <taxon>Viridiplantae</taxon>
        <taxon>Streptophyta</taxon>
        <taxon>Embryophyta</taxon>
        <taxon>Tracheophyta</taxon>
        <taxon>Spermatophyta</taxon>
        <taxon>Magnoliopsida</taxon>
        <taxon>eudicotyledons</taxon>
        <taxon>Gunneridae</taxon>
        <taxon>Pentapetalae</taxon>
        <taxon>rosids</taxon>
        <taxon>malvids</taxon>
        <taxon>Malvales</taxon>
        <taxon>Malvaceae</taxon>
        <taxon>Grewioideae</taxon>
        <taxon>Apeibeae</taxon>
        <taxon>Corchorus</taxon>
    </lineage>
</organism>
<dbReference type="Proteomes" id="UP000188268">
    <property type="component" value="Unassembled WGS sequence"/>
</dbReference>
<dbReference type="Pfam" id="PF07047">
    <property type="entry name" value="OPA3"/>
    <property type="match status" value="1"/>
</dbReference>
<keyword evidence="4" id="KW-1185">Reference proteome</keyword>
<dbReference type="OMA" id="FIGEAFM"/>
<accession>A0A1R3HXI2</accession>
<sequence>MSRTLIEANHRLSINLQRKIYGQSTQILIRPLNEERAIAAAAGLLGELVIFTVAGAAIIYEVQRSAKSEAKKEEQRRKELEVTCPNS</sequence>
<dbReference type="EMBL" id="AWWV01011053">
    <property type="protein sequence ID" value="OMO74931.1"/>
    <property type="molecule type" value="Genomic_DNA"/>
</dbReference>
<protein>
    <submittedName>
        <fullName evidence="3">Optic atrophy 3-like protein</fullName>
    </submittedName>
</protein>
<keyword evidence="2" id="KW-1133">Transmembrane helix</keyword>
<evidence type="ECO:0000313" key="3">
    <source>
        <dbReference type="EMBL" id="OMO74931.1"/>
    </source>
</evidence>
<evidence type="ECO:0000256" key="2">
    <source>
        <dbReference type="SAM" id="Phobius"/>
    </source>
</evidence>
<dbReference type="PANTHER" id="PTHR12499">
    <property type="entry name" value="OPTIC ATROPHY 3 PROTEIN OPA3"/>
    <property type="match status" value="1"/>
</dbReference>
<keyword evidence="2" id="KW-0472">Membrane</keyword>
<dbReference type="AlphaFoldDB" id="A0A1R3HXI2"/>
<dbReference type="GO" id="GO:0019216">
    <property type="term" value="P:regulation of lipid metabolic process"/>
    <property type="evidence" value="ECO:0007669"/>
    <property type="project" value="TreeGrafter"/>
</dbReference>
<feature type="transmembrane region" description="Helical" evidence="2">
    <location>
        <begin position="38"/>
        <end position="62"/>
    </location>
</feature>
<feature type="region of interest" description="Disordered" evidence="1">
    <location>
        <begin position="67"/>
        <end position="87"/>
    </location>
</feature>
<proteinExistence type="predicted"/>
<reference evidence="3 4" key="1">
    <citation type="submission" date="2013-09" db="EMBL/GenBank/DDBJ databases">
        <title>Corchorus capsularis genome sequencing.</title>
        <authorList>
            <person name="Alam M."/>
            <person name="Haque M.S."/>
            <person name="Islam M.S."/>
            <person name="Emdad E.M."/>
            <person name="Islam M.M."/>
            <person name="Ahmed B."/>
            <person name="Halim A."/>
            <person name="Hossen Q.M.M."/>
            <person name="Hossain M.Z."/>
            <person name="Ahmed R."/>
            <person name="Khan M.M."/>
            <person name="Islam R."/>
            <person name="Rashid M.M."/>
            <person name="Khan S.A."/>
            <person name="Rahman M.S."/>
            <person name="Alam M."/>
        </authorList>
    </citation>
    <scope>NUCLEOTIDE SEQUENCE [LARGE SCALE GENOMIC DNA]</scope>
    <source>
        <strain evidence="4">cv. CVL-1</strain>
        <tissue evidence="3">Whole seedling</tissue>
    </source>
</reference>
<dbReference type="PANTHER" id="PTHR12499:SF22">
    <property type="entry name" value="OS02G0312500 PROTEIN"/>
    <property type="match status" value="1"/>
</dbReference>
<evidence type="ECO:0000313" key="4">
    <source>
        <dbReference type="Proteomes" id="UP000188268"/>
    </source>
</evidence>
<keyword evidence="2" id="KW-0812">Transmembrane</keyword>
<name>A0A1R3HXI2_COCAP</name>
<dbReference type="Gramene" id="OMO74931">
    <property type="protein sequence ID" value="OMO74931"/>
    <property type="gene ID" value="CCACVL1_16413"/>
</dbReference>
<dbReference type="GO" id="GO:0005739">
    <property type="term" value="C:mitochondrion"/>
    <property type="evidence" value="ECO:0007669"/>
    <property type="project" value="TreeGrafter"/>
</dbReference>
<evidence type="ECO:0000256" key="1">
    <source>
        <dbReference type="SAM" id="MobiDB-lite"/>
    </source>
</evidence>
<comment type="caution">
    <text evidence="3">The sequence shown here is derived from an EMBL/GenBank/DDBJ whole genome shotgun (WGS) entry which is preliminary data.</text>
</comment>
<gene>
    <name evidence="3" type="ORF">CCACVL1_16413</name>
</gene>
<dbReference type="OrthoDB" id="2129069at2759"/>